<keyword evidence="1" id="KW-0378">Hydrolase</keyword>
<dbReference type="SUPFAM" id="SSF111126">
    <property type="entry name" value="Ligand-binding domain in the NO signalling and Golgi transport"/>
    <property type="match status" value="1"/>
</dbReference>
<organism evidence="4 5">
    <name type="scientific">Alkalibacter rhizosphaerae</name>
    <dbReference type="NCBI Taxonomy" id="2815577"/>
    <lineage>
        <taxon>Bacteria</taxon>
        <taxon>Bacillati</taxon>
        <taxon>Bacillota</taxon>
        <taxon>Clostridia</taxon>
        <taxon>Eubacteriales</taxon>
        <taxon>Eubacteriaceae</taxon>
        <taxon>Alkalibacter</taxon>
    </lineage>
</organism>
<dbReference type="Pfam" id="PF02830">
    <property type="entry name" value="V4R"/>
    <property type="match status" value="1"/>
</dbReference>
<dbReference type="InterPro" id="IPR001932">
    <property type="entry name" value="PPM-type_phosphatase-like_dom"/>
</dbReference>
<dbReference type="AlphaFoldDB" id="A0A974XDT2"/>
<dbReference type="RefSeq" id="WP_207299336.1">
    <property type="nucleotide sequence ID" value="NZ_CP071444.1"/>
</dbReference>
<dbReference type="InterPro" id="IPR036457">
    <property type="entry name" value="PPM-type-like_dom_sf"/>
</dbReference>
<dbReference type="SMART" id="SM00331">
    <property type="entry name" value="PP2C_SIG"/>
    <property type="match status" value="1"/>
</dbReference>
<evidence type="ECO:0000313" key="5">
    <source>
        <dbReference type="Proteomes" id="UP000663499"/>
    </source>
</evidence>
<protein>
    <submittedName>
        <fullName evidence="4">SpoIIE family protein phosphatase</fullName>
    </submittedName>
</protein>
<dbReference type="InterPro" id="IPR052016">
    <property type="entry name" value="Bact_Sigma-Reg"/>
</dbReference>
<dbReference type="Gene3D" id="3.30.1380.20">
    <property type="entry name" value="Trafficking protein particle complex subunit 3"/>
    <property type="match status" value="1"/>
</dbReference>
<evidence type="ECO:0000256" key="1">
    <source>
        <dbReference type="ARBA" id="ARBA00022801"/>
    </source>
</evidence>
<dbReference type="GO" id="GO:0016791">
    <property type="term" value="F:phosphatase activity"/>
    <property type="evidence" value="ECO:0007669"/>
    <property type="project" value="TreeGrafter"/>
</dbReference>
<dbReference type="InterPro" id="IPR004096">
    <property type="entry name" value="V4R"/>
</dbReference>
<dbReference type="Gene3D" id="3.60.40.10">
    <property type="entry name" value="PPM-type phosphatase domain"/>
    <property type="match status" value="1"/>
</dbReference>
<reference evidence="4" key="1">
    <citation type="submission" date="2021-03" db="EMBL/GenBank/DDBJ databases">
        <title>Alkalibacter marinus sp. nov., isolated from tidal flat sediment.</title>
        <authorList>
            <person name="Namirimu T."/>
            <person name="Yang J.-A."/>
            <person name="Yang S.-H."/>
            <person name="Kim Y.-J."/>
            <person name="Kwon K.K."/>
        </authorList>
    </citation>
    <scope>NUCLEOTIDE SEQUENCE</scope>
    <source>
        <strain evidence="4">ES005</strain>
    </source>
</reference>
<dbReference type="PANTHER" id="PTHR43156:SF2">
    <property type="entry name" value="STAGE II SPORULATION PROTEIN E"/>
    <property type="match status" value="1"/>
</dbReference>
<dbReference type="PANTHER" id="PTHR43156">
    <property type="entry name" value="STAGE II SPORULATION PROTEIN E-RELATED"/>
    <property type="match status" value="1"/>
</dbReference>
<evidence type="ECO:0000313" key="4">
    <source>
        <dbReference type="EMBL" id="QSX07994.1"/>
    </source>
</evidence>
<name>A0A974XDT2_9FIRM</name>
<dbReference type="KEGG" id="alka:J0B03_09300"/>
<dbReference type="SUPFAM" id="SSF81606">
    <property type="entry name" value="PP2C-like"/>
    <property type="match status" value="1"/>
</dbReference>
<dbReference type="InterPro" id="IPR024096">
    <property type="entry name" value="NO_sig/Golgi_transp_ligand-bd"/>
</dbReference>
<dbReference type="Proteomes" id="UP000663499">
    <property type="component" value="Chromosome"/>
</dbReference>
<feature type="domain" description="PPM-type phosphatase" evidence="2">
    <location>
        <begin position="237"/>
        <end position="459"/>
    </location>
</feature>
<feature type="domain" description="4-vinyl reductase 4VR" evidence="3">
    <location>
        <begin position="109"/>
        <end position="171"/>
    </location>
</feature>
<gene>
    <name evidence="4" type="ORF">J0B03_09300</name>
</gene>
<sequence>MSESFLRDFKNVISHQLQEMENQMQLSLEDISCPIREELGGSIDLLYMRIMRMALRETYGGKLSAAILYEAGKNIAMSSFDILEINDLTDYLNQLMLGKTRVVETNGNHIIFEEDECAVCSGLPDIGEALCSFESGFIAGGLSKMLDMDVVVTETKCWGLGDQICRFEADLFPKGTLQNDGRQINTMDMIATLASKASMAIELNKELQYKNDIFNKQLEFAQNIQKSIIPDVSKFKSDRLDFYAYLKPFRKVGGDFYDIFSLNKDKVGIAIADMAGHGIDAAMITTMVKLILRHCSLTEGILEDPSRVMKYVERDMGDVLPNTYFSMIYLTVDMDHRSITYSNAGHPSPILYRKKQNVIQFLKANLPLVGLNKYMPEQGFVSNSILYEPGDQLFLYTDGIPEVRNIKGDFFNINKMLDIIKDPKLESVDDIGKEIIRKATEFRSFMSQEDDICLIGVQL</sequence>
<dbReference type="SMART" id="SM00989">
    <property type="entry name" value="V4R"/>
    <property type="match status" value="1"/>
</dbReference>
<dbReference type="EMBL" id="CP071444">
    <property type="protein sequence ID" value="QSX07994.1"/>
    <property type="molecule type" value="Genomic_DNA"/>
</dbReference>
<evidence type="ECO:0000259" key="2">
    <source>
        <dbReference type="SMART" id="SM00331"/>
    </source>
</evidence>
<dbReference type="Pfam" id="PF07228">
    <property type="entry name" value="SpoIIE"/>
    <property type="match status" value="1"/>
</dbReference>
<accession>A0A974XDT2</accession>
<evidence type="ECO:0000259" key="3">
    <source>
        <dbReference type="SMART" id="SM00989"/>
    </source>
</evidence>
<keyword evidence="5" id="KW-1185">Reference proteome</keyword>
<proteinExistence type="predicted"/>